<reference evidence="1" key="1">
    <citation type="submission" date="2014-09" db="EMBL/GenBank/DDBJ databases">
        <authorList>
            <person name="Magalhaes I.L.F."/>
            <person name="Oliveira U."/>
            <person name="Santos F.R."/>
            <person name="Vidigal T.H.D.A."/>
            <person name="Brescovit A.D."/>
            <person name="Santos A.J."/>
        </authorList>
    </citation>
    <scope>NUCLEOTIDE SEQUENCE</scope>
    <source>
        <tissue evidence="1">Shoot tissue taken approximately 20 cm above the soil surface</tissue>
    </source>
</reference>
<name>A0A0A9EPM2_ARUDO</name>
<protein>
    <submittedName>
        <fullName evidence="1">Uncharacterized protein</fullName>
    </submittedName>
</protein>
<sequence>MTGGRTQSSAMMLEDLRRGAIAADAVLGMGAATLGRTEAGRSWRATTSR</sequence>
<evidence type="ECO:0000313" key="1">
    <source>
        <dbReference type="EMBL" id="JAE00954.1"/>
    </source>
</evidence>
<organism evidence="1">
    <name type="scientific">Arundo donax</name>
    <name type="common">Giant reed</name>
    <name type="synonym">Donax arundinaceus</name>
    <dbReference type="NCBI Taxonomy" id="35708"/>
    <lineage>
        <taxon>Eukaryota</taxon>
        <taxon>Viridiplantae</taxon>
        <taxon>Streptophyta</taxon>
        <taxon>Embryophyta</taxon>
        <taxon>Tracheophyta</taxon>
        <taxon>Spermatophyta</taxon>
        <taxon>Magnoliopsida</taxon>
        <taxon>Liliopsida</taxon>
        <taxon>Poales</taxon>
        <taxon>Poaceae</taxon>
        <taxon>PACMAD clade</taxon>
        <taxon>Arundinoideae</taxon>
        <taxon>Arundineae</taxon>
        <taxon>Arundo</taxon>
    </lineage>
</organism>
<dbReference type="AlphaFoldDB" id="A0A0A9EPM2"/>
<dbReference type="EMBL" id="GBRH01196942">
    <property type="protein sequence ID" value="JAE00954.1"/>
    <property type="molecule type" value="Transcribed_RNA"/>
</dbReference>
<proteinExistence type="predicted"/>
<reference evidence="1" key="2">
    <citation type="journal article" date="2015" name="Data Brief">
        <title>Shoot transcriptome of the giant reed, Arundo donax.</title>
        <authorList>
            <person name="Barrero R.A."/>
            <person name="Guerrero F.D."/>
            <person name="Moolhuijzen P."/>
            <person name="Goolsby J.A."/>
            <person name="Tidwell J."/>
            <person name="Bellgard S.E."/>
            <person name="Bellgard M.I."/>
        </authorList>
    </citation>
    <scope>NUCLEOTIDE SEQUENCE</scope>
    <source>
        <tissue evidence="1">Shoot tissue taken approximately 20 cm above the soil surface</tissue>
    </source>
</reference>
<accession>A0A0A9EPM2</accession>